<feature type="signal peptide" evidence="1">
    <location>
        <begin position="1"/>
        <end position="24"/>
    </location>
</feature>
<feature type="chain" id="PRO_5022199482" description="FAS1 domain-containing protein" evidence="1">
    <location>
        <begin position="25"/>
        <end position="421"/>
    </location>
</feature>
<organism evidence="3 4">
    <name type="scientific">Mucilaginibacter corticis</name>
    <dbReference type="NCBI Taxonomy" id="2597670"/>
    <lineage>
        <taxon>Bacteria</taxon>
        <taxon>Pseudomonadati</taxon>
        <taxon>Bacteroidota</taxon>
        <taxon>Sphingobacteriia</taxon>
        <taxon>Sphingobacteriales</taxon>
        <taxon>Sphingobacteriaceae</taxon>
        <taxon>Mucilaginibacter</taxon>
    </lineage>
</organism>
<keyword evidence="4" id="KW-1185">Reference proteome</keyword>
<dbReference type="Pfam" id="PF02469">
    <property type="entry name" value="Fasciclin"/>
    <property type="match status" value="1"/>
</dbReference>
<feature type="domain" description="FAS1" evidence="2">
    <location>
        <begin position="65"/>
        <end position="172"/>
    </location>
</feature>
<sequence>MKKQKRIMKTFLFGKRFAAVVAIALMVQTGCKKEKGYYDSKPVAGSGNLTAYDYLKSKPGIYDSLLLVVNALGYQQTLTDSSVTVFAPSNQSFKIAISNLNTIRQSLGQAPVYLTQLAKGGDAITDPKAKNKANRDRAQLDTMVSMYIIRNQYTSTDFSVGDGQTVATVRNNYPMHGQRIYGDAEGYVGGGAALVEYADTKRSLFVSNWSKSTTSSVDIKTKNAIVNLMSDDHVFGFDSFVSRMTLIPAPPDVINPKTDSLWVVFPAGSGYTDGQVSPGEVYKNLFDNTVGTKFICYISVQNNWYPILYWKPAKPTPVNSYSMTSANDSKENNRNPRAWRVQGTLADPANDTVPDEQWVTLDVEQEQDWSSNYQLRSWSFNNTVAYKAYRLVLLQTGDGLNPPDQLFQISEWTMNYQDPNQ</sequence>
<dbReference type="EMBL" id="VLPK01000003">
    <property type="protein sequence ID" value="TSJ39238.1"/>
    <property type="molecule type" value="Genomic_DNA"/>
</dbReference>
<proteinExistence type="predicted"/>
<keyword evidence="1" id="KW-0732">Signal</keyword>
<evidence type="ECO:0000259" key="2">
    <source>
        <dbReference type="Pfam" id="PF02469"/>
    </source>
</evidence>
<name>A0A556MH68_9SPHI</name>
<protein>
    <recommendedName>
        <fullName evidence="2">FAS1 domain-containing protein</fullName>
    </recommendedName>
</protein>
<dbReference type="InterPro" id="IPR036378">
    <property type="entry name" value="FAS1_dom_sf"/>
</dbReference>
<dbReference type="SUPFAM" id="SSF82153">
    <property type="entry name" value="FAS1 domain"/>
    <property type="match status" value="1"/>
</dbReference>
<reference evidence="3 4" key="1">
    <citation type="submission" date="2019-07" db="EMBL/GenBank/DDBJ databases">
        <authorList>
            <person name="Huq M.A."/>
        </authorList>
    </citation>
    <scope>NUCLEOTIDE SEQUENCE [LARGE SCALE GENOMIC DNA]</scope>
    <source>
        <strain evidence="3 4">MAH-19</strain>
    </source>
</reference>
<dbReference type="Gene3D" id="2.30.180.10">
    <property type="entry name" value="FAS1 domain"/>
    <property type="match status" value="1"/>
</dbReference>
<gene>
    <name evidence="3" type="ORF">FO440_15880</name>
</gene>
<dbReference type="InterPro" id="IPR000782">
    <property type="entry name" value="FAS1_domain"/>
</dbReference>
<evidence type="ECO:0000313" key="4">
    <source>
        <dbReference type="Proteomes" id="UP000318733"/>
    </source>
</evidence>
<accession>A0A556MH68</accession>
<dbReference type="RefSeq" id="WP_144249276.1">
    <property type="nucleotide sequence ID" value="NZ_VLPK01000003.1"/>
</dbReference>
<evidence type="ECO:0000256" key="1">
    <source>
        <dbReference type="SAM" id="SignalP"/>
    </source>
</evidence>
<dbReference type="OrthoDB" id="654858at2"/>
<evidence type="ECO:0000313" key="3">
    <source>
        <dbReference type="EMBL" id="TSJ39238.1"/>
    </source>
</evidence>
<dbReference type="Proteomes" id="UP000318733">
    <property type="component" value="Unassembled WGS sequence"/>
</dbReference>
<dbReference type="AlphaFoldDB" id="A0A556MH68"/>
<comment type="caution">
    <text evidence="3">The sequence shown here is derived from an EMBL/GenBank/DDBJ whole genome shotgun (WGS) entry which is preliminary data.</text>
</comment>